<keyword evidence="1" id="KW-0134">Cell wall</keyword>
<organism evidence="7 8">
    <name type="scientific">Candidatus Enterococcus murrayae</name>
    <dbReference type="NCBI Taxonomy" id="2815321"/>
    <lineage>
        <taxon>Bacteria</taxon>
        <taxon>Bacillati</taxon>
        <taxon>Bacillota</taxon>
        <taxon>Bacilli</taxon>
        <taxon>Lactobacillales</taxon>
        <taxon>Enterococcaceae</taxon>
        <taxon>Enterococcus</taxon>
    </lineage>
</organism>
<gene>
    <name evidence="7" type="ORF">JZO85_17360</name>
</gene>
<keyword evidence="5" id="KW-1133">Transmembrane helix</keyword>
<dbReference type="NCBIfam" id="TIGR01167">
    <property type="entry name" value="LPXTG_anchor"/>
    <property type="match status" value="1"/>
</dbReference>
<accession>A0ABS3HL31</accession>
<dbReference type="InterPro" id="IPR019931">
    <property type="entry name" value="LPXTG_anchor"/>
</dbReference>
<dbReference type="Pfam" id="PF00746">
    <property type="entry name" value="Gram_pos_anchor"/>
    <property type="match status" value="1"/>
</dbReference>
<feature type="non-terminal residue" evidence="7">
    <location>
        <position position="1"/>
    </location>
</feature>
<feature type="domain" description="Gram-positive cocci surface proteins LPxTG" evidence="6">
    <location>
        <begin position="64"/>
        <end position="99"/>
    </location>
</feature>
<dbReference type="Pfam" id="PF07523">
    <property type="entry name" value="Big_3"/>
    <property type="match status" value="1"/>
</dbReference>
<keyword evidence="5" id="KW-0472">Membrane</keyword>
<dbReference type="InterPro" id="IPR022038">
    <property type="entry name" value="Ig-like_bact"/>
</dbReference>
<dbReference type="RefSeq" id="WP_207109778.1">
    <property type="nucleotide sequence ID" value="NZ_JAFLVR010000046.1"/>
</dbReference>
<keyword evidence="8" id="KW-1185">Reference proteome</keyword>
<evidence type="ECO:0000256" key="2">
    <source>
        <dbReference type="ARBA" id="ARBA00022525"/>
    </source>
</evidence>
<name>A0ABS3HL31_9ENTE</name>
<evidence type="ECO:0000256" key="4">
    <source>
        <dbReference type="ARBA" id="ARBA00023088"/>
    </source>
</evidence>
<protein>
    <submittedName>
        <fullName evidence="7">LPXTG cell wall anchor domain-containing protein</fullName>
    </submittedName>
</protein>
<comment type="caution">
    <text evidence="7">The sequence shown here is derived from an EMBL/GenBank/DDBJ whole genome shotgun (WGS) entry which is preliminary data.</text>
</comment>
<sequence>VDASQADTTKAGTFDVTYTYEGVTSTAKVTVKEKQTAVNVHDSTEEKQIKLNNKSLVDKKQSSLPETGENRSLVGTLLGTIMLAFVGLGTFLKNKKDEE</sequence>
<keyword evidence="2" id="KW-0964">Secreted</keyword>
<evidence type="ECO:0000259" key="6">
    <source>
        <dbReference type="PROSITE" id="PS50847"/>
    </source>
</evidence>
<evidence type="ECO:0000256" key="5">
    <source>
        <dbReference type="SAM" id="Phobius"/>
    </source>
</evidence>
<keyword evidence="5" id="KW-0812">Transmembrane</keyword>
<reference evidence="7 8" key="1">
    <citation type="submission" date="2021-03" db="EMBL/GenBank/DDBJ databases">
        <title>Enterococcal diversity collection.</title>
        <authorList>
            <person name="Gilmore M.S."/>
            <person name="Schwartzman J."/>
            <person name="Van Tyne D."/>
            <person name="Martin M."/>
            <person name="Earl A.M."/>
            <person name="Manson A.L."/>
            <person name="Straub T."/>
            <person name="Salamzade R."/>
            <person name="Saavedra J."/>
            <person name="Lebreton F."/>
            <person name="Prichula J."/>
            <person name="Schaufler K."/>
            <person name="Gaca A."/>
            <person name="Sgardioli B."/>
            <person name="Wagenaar J."/>
            <person name="Strong T."/>
        </authorList>
    </citation>
    <scope>NUCLEOTIDE SEQUENCE [LARGE SCALE GENOMIC DNA]</scope>
    <source>
        <strain evidence="7 8">MJM16</strain>
    </source>
</reference>
<keyword evidence="4" id="KW-0572">Peptidoglycan-anchor</keyword>
<dbReference type="Proteomes" id="UP000664495">
    <property type="component" value="Unassembled WGS sequence"/>
</dbReference>
<evidence type="ECO:0000313" key="7">
    <source>
        <dbReference type="EMBL" id="MBO0454028.1"/>
    </source>
</evidence>
<feature type="transmembrane region" description="Helical" evidence="5">
    <location>
        <begin position="73"/>
        <end position="92"/>
    </location>
</feature>
<evidence type="ECO:0000256" key="1">
    <source>
        <dbReference type="ARBA" id="ARBA00022512"/>
    </source>
</evidence>
<evidence type="ECO:0000256" key="3">
    <source>
        <dbReference type="ARBA" id="ARBA00022729"/>
    </source>
</evidence>
<keyword evidence="3" id="KW-0732">Signal</keyword>
<evidence type="ECO:0000313" key="8">
    <source>
        <dbReference type="Proteomes" id="UP000664495"/>
    </source>
</evidence>
<dbReference type="EMBL" id="JAFLVR010000046">
    <property type="protein sequence ID" value="MBO0454028.1"/>
    <property type="molecule type" value="Genomic_DNA"/>
</dbReference>
<proteinExistence type="predicted"/>
<dbReference type="PROSITE" id="PS50847">
    <property type="entry name" value="GRAM_POS_ANCHORING"/>
    <property type="match status" value="1"/>
</dbReference>